<dbReference type="AlphaFoldDB" id="A0A9D2PLP3"/>
<dbReference type="InterPro" id="IPR007627">
    <property type="entry name" value="RNA_pol_sigma70_r2"/>
</dbReference>
<comment type="caution">
    <text evidence="7">The sequence shown here is derived from an EMBL/GenBank/DDBJ whole genome shotgun (WGS) entry which is preliminary data.</text>
</comment>
<dbReference type="SUPFAM" id="SSF88946">
    <property type="entry name" value="Sigma2 domain of RNA polymerase sigma factors"/>
    <property type="match status" value="1"/>
</dbReference>
<sequence length="160" mass="18978">MNKEEFIQEVRSAEETLYRVALSILRNEPDAADAVQEALLRAYENLHTLRKKQYFKTWLVRILMNECYKIQKRQKRLVSYEEYMQQESGREDPCYTDLYQAILELPQEMRTAVVLFYMEGFSIEEIASITGSCKSTVKTRLFRARAQLRKSLEDREEAIC</sequence>
<evidence type="ECO:0000259" key="5">
    <source>
        <dbReference type="Pfam" id="PF04542"/>
    </source>
</evidence>
<dbReference type="InterPro" id="IPR039425">
    <property type="entry name" value="RNA_pol_sigma-70-like"/>
</dbReference>
<evidence type="ECO:0000313" key="8">
    <source>
        <dbReference type="Proteomes" id="UP000823886"/>
    </source>
</evidence>
<protein>
    <submittedName>
        <fullName evidence="7">Sigma-70 family RNA polymerase sigma factor</fullName>
    </submittedName>
</protein>
<dbReference type="Pfam" id="PF04542">
    <property type="entry name" value="Sigma70_r2"/>
    <property type="match status" value="1"/>
</dbReference>
<dbReference type="InterPro" id="IPR013249">
    <property type="entry name" value="RNA_pol_sigma70_r4_t2"/>
</dbReference>
<keyword evidence="4" id="KW-0804">Transcription</keyword>
<dbReference type="SUPFAM" id="SSF88659">
    <property type="entry name" value="Sigma3 and sigma4 domains of RNA polymerase sigma factors"/>
    <property type="match status" value="1"/>
</dbReference>
<dbReference type="EMBL" id="DWVZ01000092">
    <property type="protein sequence ID" value="HJC63352.1"/>
    <property type="molecule type" value="Genomic_DNA"/>
</dbReference>
<dbReference type="GO" id="GO:0003677">
    <property type="term" value="F:DNA binding"/>
    <property type="evidence" value="ECO:0007669"/>
    <property type="project" value="InterPro"/>
</dbReference>
<dbReference type="CDD" id="cd06171">
    <property type="entry name" value="Sigma70_r4"/>
    <property type="match status" value="1"/>
</dbReference>
<dbReference type="PANTHER" id="PTHR43133">
    <property type="entry name" value="RNA POLYMERASE ECF-TYPE SIGMA FACTO"/>
    <property type="match status" value="1"/>
</dbReference>
<gene>
    <name evidence="7" type="ORF">H9753_07020</name>
</gene>
<organism evidence="7 8">
    <name type="scientific">Candidatus Blautia merdavium</name>
    <dbReference type="NCBI Taxonomy" id="2838494"/>
    <lineage>
        <taxon>Bacteria</taxon>
        <taxon>Bacillati</taxon>
        <taxon>Bacillota</taxon>
        <taxon>Clostridia</taxon>
        <taxon>Lachnospirales</taxon>
        <taxon>Lachnospiraceae</taxon>
        <taxon>Blautia</taxon>
    </lineage>
</organism>
<name>A0A9D2PLP3_9FIRM</name>
<feature type="domain" description="RNA polymerase sigma-70 region 2" evidence="5">
    <location>
        <begin position="14"/>
        <end position="76"/>
    </location>
</feature>
<dbReference type="Gene3D" id="1.10.1740.10">
    <property type="match status" value="1"/>
</dbReference>
<evidence type="ECO:0000256" key="4">
    <source>
        <dbReference type="ARBA" id="ARBA00023163"/>
    </source>
</evidence>
<dbReference type="InterPro" id="IPR013325">
    <property type="entry name" value="RNA_pol_sigma_r2"/>
</dbReference>
<dbReference type="PANTHER" id="PTHR43133:SF51">
    <property type="entry name" value="RNA POLYMERASE SIGMA FACTOR"/>
    <property type="match status" value="1"/>
</dbReference>
<dbReference type="InterPro" id="IPR036388">
    <property type="entry name" value="WH-like_DNA-bd_sf"/>
</dbReference>
<dbReference type="Pfam" id="PF08281">
    <property type="entry name" value="Sigma70_r4_2"/>
    <property type="match status" value="1"/>
</dbReference>
<reference evidence="7" key="2">
    <citation type="submission" date="2021-04" db="EMBL/GenBank/DDBJ databases">
        <authorList>
            <person name="Gilroy R."/>
        </authorList>
    </citation>
    <scope>NUCLEOTIDE SEQUENCE</scope>
    <source>
        <strain evidence="7">ChiBcec2-3848</strain>
    </source>
</reference>
<reference evidence="7" key="1">
    <citation type="journal article" date="2021" name="PeerJ">
        <title>Extensive microbial diversity within the chicken gut microbiome revealed by metagenomics and culture.</title>
        <authorList>
            <person name="Gilroy R."/>
            <person name="Ravi A."/>
            <person name="Getino M."/>
            <person name="Pursley I."/>
            <person name="Horton D.L."/>
            <person name="Alikhan N.F."/>
            <person name="Baker D."/>
            <person name="Gharbi K."/>
            <person name="Hall N."/>
            <person name="Watson M."/>
            <person name="Adriaenssens E.M."/>
            <person name="Foster-Nyarko E."/>
            <person name="Jarju S."/>
            <person name="Secka A."/>
            <person name="Antonio M."/>
            <person name="Oren A."/>
            <person name="Chaudhuri R.R."/>
            <person name="La Ragione R."/>
            <person name="Hildebrand F."/>
            <person name="Pallen M.J."/>
        </authorList>
    </citation>
    <scope>NUCLEOTIDE SEQUENCE</scope>
    <source>
        <strain evidence="7">ChiBcec2-3848</strain>
    </source>
</reference>
<dbReference type="Proteomes" id="UP000823886">
    <property type="component" value="Unassembled WGS sequence"/>
</dbReference>
<dbReference type="GO" id="GO:0006352">
    <property type="term" value="P:DNA-templated transcription initiation"/>
    <property type="evidence" value="ECO:0007669"/>
    <property type="project" value="InterPro"/>
</dbReference>
<evidence type="ECO:0000256" key="2">
    <source>
        <dbReference type="ARBA" id="ARBA00023015"/>
    </source>
</evidence>
<dbReference type="NCBIfam" id="TIGR02937">
    <property type="entry name" value="sigma70-ECF"/>
    <property type="match status" value="1"/>
</dbReference>
<keyword evidence="3" id="KW-0731">Sigma factor</keyword>
<evidence type="ECO:0000256" key="1">
    <source>
        <dbReference type="ARBA" id="ARBA00010641"/>
    </source>
</evidence>
<dbReference type="GO" id="GO:0016987">
    <property type="term" value="F:sigma factor activity"/>
    <property type="evidence" value="ECO:0007669"/>
    <property type="project" value="UniProtKB-KW"/>
</dbReference>
<evidence type="ECO:0000259" key="6">
    <source>
        <dbReference type="Pfam" id="PF08281"/>
    </source>
</evidence>
<feature type="domain" description="RNA polymerase sigma factor 70 region 4 type 2" evidence="6">
    <location>
        <begin position="97"/>
        <end position="148"/>
    </location>
</feature>
<dbReference type="Gene3D" id="1.10.10.10">
    <property type="entry name" value="Winged helix-like DNA-binding domain superfamily/Winged helix DNA-binding domain"/>
    <property type="match status" value="1"/>
</dbReference>
<evidence type="ECO:0000313" key="7">
    <source>
        <dbReference type="EMBL" id="HJC63352.1"/>
    </source>
</evidence>
<dbReference type="InterPro" id="IPR014284">
    <property type="entry name" value="RNA_pol_sigma-70_dom"/>
</dbReference>
<comment type="similarity">
    <text evidence="1">Belongs to the sigma-70 factor family. ECF subfamily.</text>
</comment>
<dbReference type="InterPro" id="IPR013324">
    <property type="entry name" value="RNA_pol_sigma_r3/r4-like"/>
</dbReference>
<proteinExistence type="inferred from homology"/>
<keyword evidence="2" id="KW-0805">Transcription regulation</keyword>
<accession>A0A9D2PLP3</accession>
<evidence type="ECO:0000256" key="3">
    <source>
        <dbReference type="ARBA" id="ARBA00023082"/>
    </source>
</evidence>